<dbReference type="Gene3D" id="3.90.1200.10">
    <property type="match status" value="1"/>
</dbReference>
<dbReference type="InterPro" id="IPR011009">
    <property type="entry name" value="Kinase-like_dom_sf"/>
</dbReference>
<dbReference type="InterPro" id="IPR041726">
    <property type="entry name" value="ACAD10_11_N"/>
</dbReference>
<dbReference type="PANTHER" id="PTHR21310">
    <property type="entry name" value="AMINOGLYCOSIDE PHOSPHOTRANSFERASE-RELATED-RELATED"/>
    <property type="match status" value="1"/>
</dbReference>
<feature type="domain" description="Aminoglycoside phosphotransferase" evidence="2">
    <location>
        <begin position="57"/>
        <end position="297"/>
    </location>
</feature>
<name>A0ABW2CY83_9ACTN</name>
<organism evidence="3 4">
    <name type="scientific">Actinomadura yumaensis</name>
    <dbReference type="NCBI Taxonomy" id="111807"/>
    <lineage>
        <taxon>Bacteria</taxon>
        <taxon>Bacillati</taxon>
        <taxon>Actinomycetota</taxon>
        <taxon>Actinomycetes</taxon>
        <taxon>Streptosporangiales</taxon>
        <taxon>Thermomonosporaceae</taxon>
        <taxon>Actinomadura</taxon>
    </lineage>
</organism>
<reference evidence="4" key="1">
    <citation type="journal article" date="2019" name="Int. J. Syst. Evol. Microbiol.">
        <title>The Global Catalogue of Microorganisms (GCM) 10K type strain sequencing project: providing services to taxonomists for standard genome sequencing and annotation.</title>
        <authorList>
            <consortium name="The Broad Institute Genomics Platform"/>
            <consortium name="The Broad Institute Genome Sequencing Center for Infectious Disease"/>
            <person name="Wu L."/>
            <person name="Ma J."/>
        </authorList>
    </citation>
    <scope>NUCLEOTIDE SEQUENCE [LARGE SCALE GENOMIC DNA]</scope>
    <source>
        <strain evidence="4">JCM 3369</strain>
    </source>
</reference>
<evidence type="ECO:0000259" key="2">
    <source>
        <dbReference type="Pfam" id="PF01636"/>
    </source>
</evidence>
<dbReference type="PANTHER" id="PTHR21310:SF40">
    <property type="entry name" value="AMINOGLYCOSIDE PHOSPHOTRANSFERASE DOMAIN-CONTAINING PROTEIN-RELATED"/>
    <property type="match status" value="1"/>
</dbReference>
<sequence>MTVTLQYDHAPGEDRAPASEEAAVQQPEDIDPALVDFAVLAAWMDERGLPGGPFEDVARLTGGTQNTLVRFRRGGAGYVLRRGPEHLRAKTNEVLRREARVLSALDGTGVPAPRIIASCPDEKVMGGAVFYLMTPVEGFNASVSLPEPHASDAAVRHAMGLNAARALSALGAVDHEAAGLGDFGRPDGFLERQVGRWTSELESYSALDGYPGPDIPGLDKVAAWLEANRPAVWRPGIMHGDYHLANLMYGFGGPKVAAIVDWEMCTIGDPLLDLGWLLATWPDHGDESARLAGPLGAAGGLPSGAELVAAYAERGAATAGRDLSSITWYAVLACFKLGIVLEGTHARAFAGKAPKETGDLLHGITLGLFRRAEAFIAS</sequence>
<evidence type="ECO:0000313" key="3">
    <source>
        <dbReference type="EMBL" id="MFC6885930.1"/>
    </source>
</evidence>
<dbReference type="RefSeq" id="WP_378048422.1">
    <property type="nucleotide sequence ID" value="NZ_JBHSXE010000001.1"/>
</dbReference>
<comment type="caution">
    <text evidence="3">The sequence shown here is derived from an EMBL/GenBank/DDBJ whole genome shotgun (WGS) entry which is preliminary data.</text>
</comment>
<dbReference type="Proteomes" id="UP001596380">
    <property type="component" value="Unassembled WGS sequence"/>
</dbReference>
<gene>
    <name evidence="3" type="ORF">ACFQKB_39650</name>
</gene>
<proteinExistence type="predicted"/>
<dbReference type="EMBL" id="JBHSXS010000045">
    <property type="protein sequence ID" value="MFC6885930.1"/>
    <property type="molecule type" value="Genomic_DNA"/>
</dbReference>
<dbReference type="Pfam" id="PF01636">
    <property type="entry name" value="APH"/>
    <property type="match status" value="1"/>
</dbReference>
<dbReference type="InterPro" id="IPR051678">
    <property type="entry name" value="AGP_Transferase"/>
</dbReference>
<dbReference type="CDD" id="cd05154">
    <property type="entry name" value="ACAD10_11_N-like"/>
    <property type="match status" value="1"/>
</dbReference>
<evidence type="ECO:0000313" key="4">
    <source>
        <dbReference type="Proteomes" id="UP001596380"/>
    </source>
</evidence>
<dbReference type="SUPFAM" id="SSF56112">
    <property type="entry name" value="Protein kinase-like (PK-like)"/>
    <property type="match status" value="1"/>
</dbReference>
<dbReference type="Gene3D" id="3.30.200.20">
    <property type="entry name" value="Phosphorylase Kinase, domain 1"/>
    <property type="match status" value="1"/>
</dbReference>
<accession>A0ABW2CY83</accession>
<keyword evidence="4" id="KW-1185">Reference proteome</keyword>
<protein>
    <submittedName>
        <fullName evidence="3">Phosphotransferase family protein</fullName>
    </submittedName>
</protein>
<dbReference type="InterPro" id="IPR002575">
    <property type="entry name" value="Aminoglycoside_PTrfase"/>
</dbReference>
<feature type="region of interest" description="Disordered" evidence="1">
    <location>
        <begin position="1"/>
        <end position="25"/>
    </location>
</feature>
<evidence type="ECO:0000256" key="1">
    <source>
        <dbReference type="SAM" id="MobiDB-lite"/>
    </source>
</evidence>